<proteinExistence type="predicted"/>
<evidence type="ECO:0000256" key="1">
    <source>
        <dbReference type="SAM" id="MobiDB-lite"/>
    </source>
</evidence>
<keyword evidence="3" id="KW-1185">Reference proteome</keyword>
<organism evidence="2 3">
    <name type="scientific">Paspalum notatum var. saurae</name>
    <dbReference type="NCBI Taxonomy" id="547442"/>
    <lineage>
        <taxon>Eukaryota</taxon>
        <taxon>Viridiplantae</taxon>
        <taxon>Streptophyta</taxon>
        <taxon>Embryophyta</taxon>
        <taxon>Tracheophyta</taxon>
        <taxon>Spermatophyta</taxon>
        <taxon>Magnoliopsida</taxon>
        <taxon>Liliopsida</taxon>
        <taxon>Poales</taxon>
        <taxon>Poaceae</taxon>
        <taxon>PACMAD clade</taxon>
        <taxon>Panicoideae</taxon>
        <taxon>Andropogonodae</taxon>
        <taxon>Paspaleae</taxon>
        <taxon>Paspalinae</taxon>
        <taxon>Paspalum</taxon>
    </lineage>
</organism>
<dbReference type="Proteomes" id="UP001341281">
    <property type="component" value="Chromosome 05"/>
</dbReference>
<dbReference type="GO" id="GO:0006355">
    <property type="term" value="P:regulation of DNA-templated transcription"/>
    <property type="evidence" value="ECO:0007669"/>
    <property type="project" value="InterPro"/>
</dbReference>
<dbReference type="PANTHER" id="PTHR33334">
    <property type="entry name" value="PROTEIN LNK1"/>
    <property type="match status" value="1"/>
</dbReference>
<dbReference type="InterPro" id="IPR039928">
    <property type="entry name" value="LNK"/>
</dbReference>
<accession>A0AAQ3TGM8</accession>
<feature type="region of interest" description="Disordered" evidence="1">
    <location>
        <begin position="38"/>
        <end position="59"/>
    </location>
</feature>
<feature type="compositionally biased region" description="Polar residues" evidence="1">
    <location>
        <begin position="126"/>
        <end position="153"/>
    </location>
</feature>
<dbReference type="AlphaFoldDB" id="A0AAQ3TGM8"/>
<dbReference type="GO" id="GO:0007623">
    <property type="term" value="P:circadian rhythm"/>
    <property type="evidence" value="ECO:0007669"/>
    <property type="project" value="InterPro"/>
</dbReference>
<sequence>MDEFPLMINDHTALLQGHGMLGGAEGCLGIRSSSAAVLPPPQGKAVPTQDDRNKNKGKDSFYSDWPELVLLDDFETGLRTFDPSPRFEIGSKYFEDTLWSPIYSAEAELVPGSYFDNISFSVDRNETTTLTPKPANPTTESRPQSRNGASDTPLNCDAHPSSSSSISDAELFLQFDDLALVNQMGGCEGLEAIFCPSQRAPTASSAVLSDETVASSTFSGPELAPAHIIPRPLEKPHDPFRGAPDMVLEEMAENPLDMYFPPVTAYEQPELLLSDSTPAPERHRSPPDMATSYALNYAELQFYSKDMASVALNGQPSSAVPVKDLGFHKLQEGMNRLDLATKGRIRDALYRLANSVEQRHRVGGTSGGVASSGSKRFRSGGWTETQLKSNPMDQSVAQLLLQKPSYQKTVPLPPHRVT</sequence>
<name>A0AAQ3TGM8_PASNO</name>
<evidence type="ECO:0000313" key="3">
    <source>
        <dbReference type="Proteomes" id="UP001341281"/>
    </source>
</evidence>
<feature type="region of interest" description="Disordered" evidence="1">
    <location>
        <begin position="361"/>
        <end position="389"/>
    </location>
</feature>
<reference evidence="2 3" key="1">
    <citation type="submission" date="2024-02" db="EMBL/GenBank/DDBJ databases">
        <title>High-quality chromosome-scale genome assembly of Pensacola bahiagrass (Paspalum notatum Flugge var. saurae).</title>
        <authorList>
            <person name="Vega J.M."/>
            <person name="Podio M."/>
            <person name="Orjuela J."/>
            <person name="Siena L.A."/>
            <person name="Pessino S.C."/>
            <person name="Combes M.C."/>
            <person name="Mariac C."/>
            <person name="Albertini E."/>
            <person name="Pupilli F."/>
            <person name="Ortiz J.P.A."/>
            <person name="Leblanc O."/>
        </authorList>
    </citation>
    <scope>NUCLEOTIDE SEQUENCE [LARGE SCALE GENOMIC DNA]</scope>
    <source>
        <strain evidence="2">R1</strain>
        <tissue evidence="2">Leaf</tissue>
    </source>
</reference>
<dbReference type="EMBL" id="CP144749">
    <property type="protein sequence ID" value="WVZ73619.1"/>
    <property type="molecule type" value="Genomic_DNA"/>
</dbReference>
<feature type="region of interest" description="Disordered" evidence="1">
    <location>
        <begin position="126"/>
        <end position="162"/>
    </location>
</feature>
<protein>
    <submittedName>
        <fullName evidence="2">Uncharacterized protein</fullName>
    </submittedName>
</protein>
<gene>
    <name evidence="2" type="ORF">U9M48_021905</name>
</gene>
<feature type="compositionally biased region" description="Basic and acidic residues" evidence="1">
    <location>
        <begin position="49"/>
        <end position="59"/>
    </location>
</feature>
<evidence type="ECO:0000313" key="2">
    <source>
        <dbReference type="EMBL" id="WVZ73619.1"/>
    </source>
</evidence>
<dbReference type="PANTHER" id="PTHR33334:SF3">
    <property type="entry name" value="PROTEIN LNK1"/>
    <property type="match status" value="1"/>
</dbReference>